<dbReference type="GO" id="GO:0030638">
    <property type="term" value="P:polyketide metabolic process"/>
    <property type="evidence" value="ECO:0007669"/>
    <property type="project" value="InterPro"/>
</dbReference>
<organism evidence="1 2">
    <name type="scientific">Dulcicalothrix desertica PCC 7102</name>
    <dbReference type="NCBI Taxonomy" id="232991"/>
    <lineage>
        <taxon>Bacteria</taxon>
        <taxon>Bacillati</taxon>
        <taxon>Cyanobacteriota</taxon>
        <taxon>Cyanophyceae</taxon>
        <taxon>Nostocales</taxon>
        <taxon>Calotrichaceae</taxon>
        <taxon>Dulcicalothrix</taxon>
    </lineage>
</organism>
<dbReference type="PANTHER" id="PTHR38436">
    <property type="entry name" value="POLYKETIDE CYCLASE SNOAL-LIKE DOMAIN"/>
    <property type="match status" value="1"/>
</dbReference>
<dbReference type="Gene3D" id="3.10.450.50">
    <property type="match status" value="1"/>
</dbReference>
<sequence length="157" mass="17368">MSLEKNKAVVNRFLSEVFNQRNLTVIDEIVDANAIDHYKQGLTLWLILGAFPDFRISIKTMIAEGDKVAVISTLYGTHQGVLMGIPPTHKPVSIVKADIFRIANGKIVEIWQNGDYIGLMQQIGAIDVQRLTYHLQVAPEISNKTQPSVVATQVKGA</sequence>
<evidence type="ECO:0008006" key="3">
    <source>
        <dbReference type="Google" id="ProtNLM"/>
    </source>
</evidence>
<dbReference type="Pfam" id="PF07366">
    <property type="entry name" value="SnoaL"/>
    <property type="match status" value="1"/>
</dbReference>
<dbReference type="PANTHER" id="PTHR38436:SF1">
    <property type="entry name" value="ESTER CYCLASE"/>
    <property type="match status" value="1"/>
</dbReference>
<dbReference type="InterPro" id="IPR032710">
    <property type="entry name" value="NTF2-like_dom_sf"/>
</dbReference>
<name>A0A433V9K1_9CYAN</name>
<dbReference type="InterPro" id="IPR009959">
    <property type="entry name" value="Cyclase_SnoaL-like"/>
</dbReference>
<reference evidence="1" key="2">
    <citation type="journal article" date="2019" name="Genome Biol. Evol.">
        <title>Day and night: Metabolic profiles and evolutionary relationships of six axenic non-marine cyanobacteria.</title>
        <authorList>
            <person name="Will S.E."/>
            <person name="Henke P."/>
            <person name="Boedeker C."/>
            <person name="Huang S."/>
            <person name="Brinkmann H."/>
            <person name="Rohde M."/>
            <person name="Jarek M."/>
            <person name="Friedl T."/>
            <person name="Seufert S."/>
            <person name="Schumacher M."/>
            <person name="Overmann J."/>
            <person name="Neumann-Schaal M."/>
            <person name="Petersen J."/>
        </authorList>
    </citation>
    <scope>NUCLEOTIDE SEQUENCE [LARGE SCALE GENOMIC DNA]</scope>
    <source>
        <strain evidence="1">PCC 7102</strain>
    </source>
</reference>
<dbReference type="AlphaFoldDB" id="A0A433V9K1"/>
<dbReference type="Proteomes" id="UP000271624">
    <property type="component" value="Unassembled WGS sequence"/>
</dbReference>
<dbReference type="SUPFAM" id="SSF54427">
    <property type="entry name" value="NTF2-like"/>
    <property type="match status" value="1"/>
</dbReference>
<dbReference type="EMBL" id="RSCL01000015">
    <property type="protein sequence ID" value="RUT02792.1"/>
    <property type="molecule type" value="Genomic_DNA"/>
</dbReference>
<accession>A0A433V9K1</accession>
<dbReference type="RefSeq" id="WP_127083974.1">
    <property type="nucleotide sequence ID" value="NZ_RSCL01000015.1"/>
</dbReference>
<dbReference type="OrthoDB" id="9182871at2"/>
<evidence type="ECO:0000313" key="1">
    <source>
        <dbReference type="EMBL" id="RUT02792.1"/>
    </source>
</evidence>
<proteinExistence type="predicted"/>
<gene>
    <name evidence="1" type="ORF">DSM106972_057120</name>
</gene>
<reference evidence="1" key="1">
    <citation type="submission" date="2018-12" db="EMBL/GenBank/DDBJ databases">
        <authorList>
            <person name="Will S."/>
            <person name="Neumann-Schaal M."/>
            <person name="Henke P."/>
        </authorList>
    </citation>
    <scope>NUCLEOTIDE SEQUENCE</scope>
    <source>
        <strain evidence="1">PCC 7102</strain>
    </source>
</reference>
<protein>
    <recommendedName>
        <fullName evidence="3">Ester cyclase</fullName>
    </recommendedName>
</protein>
<keyword evidence="2" id="KW-1185">Reference proteome</keyword>
<comment type="caution">
    <text evidence="1">The sequence shown here is derived from an EMBL/GenBank/DDBJ whole genome shotgun (WGS) entry which is preliminary data.</text>
</comment>
<evidence type="ECO:0000313" key="2">
    <source>
        <dbReference type="Proteomes" id="UP000271624"/>
    </source>
</evidence>